<dbReference type="EMBL" id="DXEV01000112">
    <property type="protein sequence ID" value="HIX56982.1"/>
    <property type="molecule type" value="Genomic_DNA"/>
</dbReference>
<evidence type="ECO:0000259" key="2">
    <source>
        <dbReference type="Pfam" id="PF19778"/>
    </source>
</evidence>
<keyword evidence="3" id="KW-0067">ATP-binding</keyword>
<dbReference type="GO" id="GO:0015668">
    <property type="term" value="F:type III site-specific deoxyribonuclease activity"/>
    <property type="evidence" value="ECO:0007669"/>
    <property type="project" value="InterPro"/>
</dbReference>
<keyword evidence="3" id="KW-0547">Nucleotide-binding</keyword>
<dbReference type="Proteomes" id="UP000886829">
    <property type="component" value="Unassembled WGS sequence"/>
</dbReference>
<sequence>MRLKFERQQFQEDAAAAVVSLFKGMPQILEEDSFFTADRGNQVEDNLGIEDFDRGIRNAPWQPWVSLEELQQRVHDLQFAPNGQHLPPSSEKDFELKSCPGKTLNLTIEMETGVGKTYTYIKTIHELYEAYGWRKFIVIVPSVAIREGVKKSFEMTAEHFANEYQHNLHFFVYNSQQLSDIDAYVTSSDIEVMIINSQAFNSKNKEAKIFTSVSDAFGGRAPVEVICKTKPILILDEPQSLEGAKADSATKKAFDDFGALMILRYSATHRSVFNMVYRLDAIDAYNQHLVKKIAVKGITIKGNSASSGYVYLENVLPVVGADPVAKVAFYKQNDKGTVSETRRQLSVGDNLFDLSRNLPVYEENYVIKEISWAGSEVVDSDVDGEGDNASVRRPRGESYISFTNGITLQVGEACGNQDIEMLMRRLQIRETIATHFEREKQLFARGIKVLTLFFIDKVSNYREYEDDGKSGSKAGAGAGTSWHLGRFAKIFEEEYQAQLQDVLKEFKNQPELFSEWKSYVDYLEHIAPERTHAGYFSRDGKKGTLTDGKLSGKGQDKISDDVSAYDLIMKDKERLLELDPERSPVRFIFTHSALREGWDNPNVFQICTLKDGGNSTIRKRQEVGRGMRLCVDQSGRRQDESLLHNQVQSINLLTVIASESYEDFASALQKEIAEDLGSRPRQVTAKLFTGMTLHLSPSASKAGVTLPAKVVDSEHDGLGVEITEASKAAALQVELSTAMAKRLHKSLTDELNFVDQNGYLTDAFYEAKEQGNLETVLTNTWLPALSSGITSETQTPEGKAKWQETEHMVQSDPWRACAASVVTVLESVYSSKITKPKNARNSNSLPVNQQRYNSPEFRRLWASISPKSTYSVNFDSAELIDNAVKLLDTELTVTPVKYEVSSGAMKASIADRDQLMKGKAFARSNIKTGVATEHLVNRVTYDLVGTMVKDTDLTRKDMIEILRRIKPETFAKFKQNPEEFMKKGAHLINAAKGNAIVNHISYRVLDDSFDANALFGRSPLQLDFNATNITKVAKHLYDSLIYDSKVERDFALDLDRRDEVAVYVKLPSSFYINTPMGHYNPDWAIAFYDQSKNLHHLKFVAETKGSMESLQLRAIEAAKIECARKHFEALNQKLAQEQAELSPQTKERMSIGFGVVSSVDDLFNSNLEVATAGVIKA</sequence>
<reference evidence="3" key="2">
    <citation type="submission" date="2021-04" db="EMBL/GenBank/DDBJ databases">
        <authorList>
            <person name="Gilroy R."/>
        </authorList>
    </citation>
    <scope>NUCLEOTIDE SEQUENCE</scope>
    <source>
        <strain evidence="3">USASDec5-558</strain>
    </source>
</reference>
<feature type="domain" description="Type III restriction enzyme C-terminal endonuclease" evidence="2">
    <location>
        <begin position="1034"/>
        <end position="1131"/>
    </location>
</feature>
<evidence type="ECO:0000313" key="4">
    <source>
        <dbReference type="Proteomes" id="UP000886829"/>
    </source>
</evidence>
<gene>
    <name evidence="3" type="ORF">H9850_05875</name>
</gene>
<dbReference type="InterPro" id="IPR006935">
    <property type="entry name" value="Helicase/UvrB_N"/>
</dbReference>
<evidence type="ECO:0000313" key="3">
    <source>
        <dbReference type="EMBL" id="HIX56982.1"/>
    </source>
</evidence>
<name>A0A9D1WDQ3_9GAMM</name>
<reference evidence="3" key="1">
    <citation type="journal article" date="2021" name="PeerJ">
        <title>Extensive microbial diversity within the chicken gut microbiome revealed by metagenomics and culture.</title>
        <authorList>
            <person name="Gilroy R."/>
            <person name="Ravi A."/>
            <person name="Getino M."/>
            <person name="Pursley I."/>
            <person name="Horton D.L."/>
            <person name="Alikhan N.F."/>
            <person name="Baker D."/>
            <person name="Gharbi K."/>
            <person name="Hall N."/>
            <person name="Watson M."/>
            <person name="Adriaenssens E.M."/>
            <person name="Foster-Nyarko E."/>
            <person name="Jarju S."/>
            <person name="Secka A."/>
            <person name="Antonio M."/>
            <person name="Oren A."/>
            <person name="Chaudhuri R.R."/>
            <person name="La Ragione R."/>
            <person name="Hildebrand F."/>
            <person name="Pallen M.J."/>
        </authorList>
    </citation>
    <scope>NUCLEOTIDE SEQUENCE</scope>
    <source>
        <strain evidence="3">USASDec5-558</strain>
    </source>
</reference>
<dbReference type="Pfam" id="PF04851">
    <property type="entry name" value="ResIII"/>
    <property type="match status" value="1"/>
</dbReference>
<dbReference type="GO" id="GO:0003677">
    <property type="term" value="F:DNA binding"/>
    <property type="evidence" value="ECO:0007669"/>
    <property type="project" value="InterPro"/>
</dbReference>
<dbReference type="SUPFAM" id="SSF52540">
    <property type="entry name" value="P-loop containing nucleoside triphosphate hydrolases"/>
    <property type="match status" value="1"/>
</dbReference>
<dbReference type="AlphaFoldDB" id="A0A9D1WDQ3"/>
<evidence type="ECO:0000259" key="1">
    <source>
        <dbReference type="Pfam" id="PF04851"/>
    </source>
</evidence>
<accession>A0A9D1WDQ3</accession>
<organism evidence="3 4">
    <name type="scientific">Candidatus Anaerobiospirillum pullistercoris</name>
    <dbReference type="NCBI Taxonomy" id="2838452"/>
    <lineage>
        <taxon>Bacteria</taxon>
        <taxon>Pseudomonadati</taxon>
        <taxon>Pseudomonadota</taxon>
        <taxon>Gammaproteobacteria</taxon>
        <taxon>Aeromonadales</taxon>
        <taxon>Succinivibrionaceae</taxon>
        <taxon>Anaerobiospirillum</taxon>
    </lineage>
</organism>
<dbReference type="Gene3D" id="3.40.50.300">
    <property type="entry name" value="P-loop containing nucleotide triphosphate hydrolases"/>
    <property type="match status" value="1"/>
</dbReference>
<dbReference type="InterPro" id="IPR027417">
    <property type="entry name" value="P-loop_NTPase"/>
</dbReference>
<feature type="domain" description="Helicase/UvrB N-terminal" evidence="1">
    <location>
        <begin position="105"/>
        <end position="268"/>
    </location>
</feature>
<dbReference type="GO" id="GO:0004386">
    <property type="term" value="F:helicase activity"/>
    <property type="evidence" value="ECO:0007669"/>
    <property type="project" value="UniProtKB-KW"/>
</dbReference>
<dbReference type="InterPro" id="IPR045572">
    <property type="entry name" value="RE_endonuc_C"/>
</dbReference>
<protein>
    <submittedName>
        <fullName evidence="3">DEAD/DEAH box helicase family protein</fullName>
    </submittedName>
</protein>
<dbReference type="Pfam" id="PF19778">
    <property type="entry name" value="RE_endonuc"/>
    <property type="match status" value="1"/>
</dbReference>
<keyword evidence="3" id="KW-0378">Hydrolase</keyword>
<dbReference type="GO" id="GO:0005524">
    <property type="term" value="F:ATP binding"/>
    <property type="evidence" value="ECO:0007669"/>
    <property type="project" value="InterPro"/>
</dbReference>
<comment type="caution">
    <text evidence="3">The sequence shown here is derived from an EMBL/GenBank/DDBJ whole genome shotgun (WGS) entry which is preliminary data.</text>
</comment>
<keyword evidence="3" id="KW-0347">Helicase</keyword>
<proteinExistence type="predicted"/>